<dbReference type="Pfam" id="PF03466">
    <property type="entry name" value="LysR_substrate"/>
    <property type="match status" value="1"/>
</dbReference>
<dbReference type="GO" id="GO:0003700">
    <property type="term" value="F:DNA-binding transcription factor activity"/>
    <property type="evidence" value="ECO:0007669"/>
    <property type="project" value="InterPro"/>
</dbReference>
<keyword evidence="3" id="KW-0238">DNA-binding</keyword>
<organism evidence="6 7">
    <name type="scientific">Novosphingobium sediminicola</name>
    <dbReference type="NCBI Taxonomy" id="563162"/>
    <lineage>
        <taxon>Bacteria</taxon>
        <taxon>Pseudomonadati</taxon>
        <taxon>Pseudomonadota</taxon>
        <taxon>Alphaproteobacteria</taxon>
        <taxon>Sphingomonadales</taxon>
        <taxon>Sphingomonadaceae</taxon>
        <taxon>Novosphingobium</taxon>
    </lineage>
</organism>
<dbReference type="InterPro" id="IPR050389">
    <property type="entry name" value="LysR-type_TF"/>
</dbReference>
<dbReference type="InterPro" id="IPR036390">
    <property type="entry name" value="WH_DNA-bd_sf"/>
</dbReference>
<keyword evidence="2" id="KW-0805">Transcription regulation</keyword>
<dbReference type="EMBL" id="JACIDX010000009">
    <property type="protein sequence ID" value="MBB3955583.1"/>
    <property type="molecule type" value="Genomic_DNA"/>
</dbReference>
<name>A0A7W6CJH0_9SPHN</name>
<comment type="similarity">
    <text evidence="1">Belongs to the LysR transcriptional regulatory family.</text>
</comment>
<dbReference type="AlphaFoldDB" id="A0A7W6CJH0"/>
<evidence type="ECO:0000256" key="1">
    <source>
        <dbReference type="ARBA" id="ARBA00009437"/>
    </source>
</evidence>
<sequence length="302" mass="33644">MRFLDLDLNLLVALDILLKERSVTVAADRLCLTQSAISNSLKRLRLYFGDELLVMQGRQLVLTPRAEELVNPVRALFATITATITAKPRFDPVTADRQICVMASDYAAHVLLAPVLRRLETLAPLLRIAILPMADAPHEALERGHIDLLLTLESALSPDHPSQFLFADDHVILGWAGNGAMREEMDAALFFSLGHVVCRFGRGGVPTFDEPYLGRIRKRRVEMVAPSFVEQASLIAGSRRIAVTYRHLAEQLSRFMPLVIRELPFAIPPIREAVQWRISNNDDEAIRWLVGVIAETAGGLRG</sequence>
<evidence type="ECO:0000313" key="7">
    <source>
        <dbReference type="Proteomes" id="UP000548867"/>
    </source>
</evidence>
<dbReference type="PANTHER" id="PTHR30118">
    <property type="entry name" value="HTH-TYPE TRANSCRIPTIONAL REGULATOR LEUO-RELATED"/>
    <property type="match status" value="1"/>
</dbReference>
<dbReference type="Gene3D" id="3.40.190.10">
    <property type="entry name" value="Periplasmic binding protein-like II"/>
    <property type="match status" value="2"/>
</dbReference>
<dbReference type="SUPFAM" id="SSF46785">
    <property type="entry name" value="Winged helix' DNA-binding domain"/>
    <property type="match status" value="1"/>
</dbReference>
<dbReference type="InterPro" id="IPR005119">
    <property type="entry name" value="LysR_subst-bd"/>
</dbReference>
<evidence type="ECO:0000256" key="2">
    <source>
        <dbReference type="ARBA" id="ARBA00023015"/>
    </source>
</evidence>
<dbReference type="SUPFAM" id="SSF53850">
    <property type="entry name" value="Periplasmic binding protein-like II"/>
    <property type="match status" value="1"/>
</dbReference>
<protein>
    <submittedName>
        <fullName evidence="6">LysR family nod box-dependent transcriptional activator</fullName>
    </submittedName>
</protein>
<proteinExistence type="inferred from homology"/>
<keyword evidence="4" id="KW-0804">Transcription</keyword>
<reference evidence="6 7" key="1">
    <citation type="submission" date="2020-08" db="EMBL/GenBank/DDBJ databases">
        <title>Genomic Encyclopedia of Type Strains, Phase IV (KMG-IV): sequencing the most valuable type-strain genomes for metagenomic binning, comparative biology and taxonomic classification.</title>
        <authorList>
            <person name="Goeker M."/>
        </authorList>
    </citation>
    <scope>NUCLEOTIDE SEQUENCE [LARGE SCALE GENOMIC DNA]</scope>
    <source>
        <strain evidence="6 7">DSM 27057</strain>
    </source>
</reference>
<feature type="domain" description="HTH lysR-type" evidence="5">
    <location>
        <begin position="6"/>
        <end position="63"/>
    </location>
</feature>
<evidence type="ECO:0000256" key="4">
    <source>
        <dbReference type="ARBA" id="ARBA00023163"/>
    </source>
</evidence>
<dbReference type="Gene3D" id="1.10.10.10">
    <property type="entry name" value="Winged helix-like DNA-binding domain superfamily/Winged helix DNA-binding domain"/>
    <property type="match status" value="1"/>
</dbReference>
<evidence type="ECO:0000313" key="6">
    <source>
        <dbReference type="EMBL" id="MBB3955583.1"/>
    </source>
</evidence>
<dbReference type="PROSITE" id="PS50931">
    <property type="entry name" value="HTH_LYSR"/>
    <property type="match status" value="1"/>
</dbReference>
<dbReference type="Pfam" id="PF00126">
    <property type="entry name" value="HTH_1"/>
    <property type="match status" value="1"/>
</dbReference>
<dbReference type="Proteomes" id="UP000548867">
    <property type="component" value="Unassembled WGS sequence"/>
</dbReference>
<accession>A0A7W6CJH0</accession>
<dbReference type="InterPro" id="IPR000847">
    <property type="entry name" value="LysR_HTH_N"/>
</dbReference>
<evidence type="ECO:0000256" key="3">
    <source>
        <dbReference type="ARBA" id="ARBA00023125"/>
    </source>
</evidence>
<keyword evidence="7" id="KW-1185">Reference proteome</keyword>
<dbReference type="GO" id="GO:0003677">
    <property type="term" value="F:DNA binding"/>
    <property type="evidence" value="ECO:0007669"/>
    <property type="project" value="UniProtKB-KW"/>
</dbReference>
<dbReference type="InterPro" id="IPR036388">
    <property type="entry name" value="WH-like_DNA-bd_sf"/>
</dbReference>
<dbReference type="RefSeq" id="WP_183626030.1">
    <property type="nucleotide sequence ID" value="NZ_JACIDX010000009.1"/>
</dbReference>
<dbReference type="PANTHER" id="PTHR30118:SF6">
    <property type="entry name" value="HTH-TYPE TRANSCRIPTIONAL REGULATOR LEUO"/>
    <property type="match status" value="1"/>
</dbReference>
<comment type="caution">
    <text evidence="6">The sequence shown here is derived from an EMBL/GenBank/DDBJ whole genome shotgun (WGS) entry which is preliminary data.</text>
</comment>
<gene>
    <name evidence="6" type="ORF">GGR38_002539</name>
</gene>
<evidence type="ECO:0000259" key="5">
    <source>
        <dbReference type="PROSITE" id="PS50931"/>
    </source>
</evidence>